<evidence type="ECO:0000313" key="4">
    <source>
        <dbReference type="Proteomes" id="UP000179243"/>
    </source>
</evidence>
<feature type="transmembrane region" description="Helical" evidence="1">
    <location>
        <begin position="172"/>
        <end position="195"/>
    </location>
</feature>
<evidence type="ECO:0000313" key="3">
    <source>
        <dbReference type="EMBL" id="OGK02687.1"/>
    </source>
</evidence>
<name>A0A1F7F838_UNCRA</name>
<gene>
    <name evidence="3" type="ORF">A2519_09485</name>
</gene>
<feature type="domain" description="GAF" evidence="2">
    <location>
        <begin position="265"/>
        <end position="411"/>
    </location>
</feature>
<dbReference type="Gene3D" id="6.10.340.10">
    <property type="match status" value="1"/>
</dbReference>
<reference evidence="3 4" key="1">
    <citation type="journal article" date="2016" name="Nat. Commun.">
        <title>Thousands of microbial genomes shed light on interconnected biogeochemical processes in an aquifer system.</title>
        <authorList>
            <person name="Anantharaman K."/>
            <person name="Brown C.T."/>
            <person name="Hug L.A."/>
            <person name="Sharon I."/>
            <person name="Castelle C.J."/>
            <person name="Probst A.J."/>
            <person name="Thomas B.C."/>
            <person name="Singh A."/>
            <person name="Wilkins M.J."/>
            <person name="Karaoz U."/>
            <person name="Brodie E.L."/>
            <person name="Williams K.H."/>
            <person name="Hubbard S.S."/>
            <person name="Banfield J.F."/>
        </authorList>
    </citation>
    <scope>NUCLEOTIDE SEQUENCE [LARGE SCALE GENOMIC DNA]</scope>
</reference>
<dbReference type="SUPFAM" id="SSF55781">
    <property type="entry name" value="GAF domain-like"/>
    <property type="match status" value="1"/>
</dbReference>
<keyword evidence="1" id="KW-1133">Transmembrane helix</keyword>
<organism evidence="3 4">
    <name type="scientific">Candidatus Raymondbacteria bacterium RIFOXYD12_FULL_49_13</name>
    <dbReference type="NCBI Taxonomy" id="1817890"/>
    <lineage>
        <taxon>Bacteria</taxon>
        <taxon>Raymondiibacteriota</taxon>
    </lineage>
</organism>
<dbReference type="Gene3D" id="3.30.450.40">
    <property type="match status" value="1"/>
</dbReference>
<accession>A0A1F7F838</accession>
<dbReference type="InterPro" id="IPR029016">
    <property type="entry name" value="GAF-like_dom_sf"/>
</dbReference>
<dbReference type="AlphaFoldDB" id="A0A1F7F838"/>
<sequence length="648" mass="70926">MRKGFFFIRAGLLAAALLTLYALLVCLPVRSSALRRLIGERERTLIASADQVERAWYTSGLFADTLAAGGFFAEALRYCAERNVPLISLSLMDPKGRIIVSSDRKTVDGFDPNPEVSSILAGDQRGFYTEKTGPDAALSLLGPKIDDATRKPLGGVKYTVATDDIHAAVARLVHMLLLAGLAITTAFAAAFLLLFHRVSHTFAELRQGIGLVANGNHAVALQVRESVDADEVLHGFNLMAEALKKRADRSVQLFEKVKSIAVAHSFEVLFERLAEALKQEIDAAAFLVLIIRDNDLVVSHSTGYGEDLVFQDETYPISEDVFTEIVEYGKPLTITDPTEINNCARYRDLLARSGPVMLLPISRENEIYGIIHVAGMQRARPFSSDDAHAGGLIAGGAAVALSHISGLDSASAHRELKTAPFKKSIQCSAGPLRIYAMSLGKHETVEFFELPDIKRQRSTLICVQVDKSFNPPQVFERMRGLVQTMAHLQETLTNLSFFSVSMLAKMPPSDQREAFLKQFRKNPFAPEELAKTISTLFPETNRGMLFEIFRFDGKKLSCNARLSGLNLFRVSAAMAFERTEVPPVALSAGPLVGLPGGLFSASDLATIDASASREVFCDAIATRYTEKIKEYRGPACFPVLVMVQDTST</sequence>
<proteinExistence type="predicted"/>
<keyword evidence="1" id="KW-0472">Membrane</keyword>
<dbReference type="EMBL" id="MFYX01000103">
    <property type="protein sequence ID" value="OGK02687.1"/>
    <property type="molecule type" value="Genomic_DNA"/>
</dbReference>
<dbReference type="InterPro" id="IPR003018">
    <property type="entry name" value="GAF"/>
</dbReference>
<evidence type="ECO:0000259" key="2">
    <source>
        <dbReference type="SMART" id="SM00065"/>
    </source>
</evidence>
<evidence type="ECO:0000256" key="1">
    <source>
        <dbReference type="SAM" id="Phobius"/>
    </source>
</evidence>
<keyword evidence="1" id="KW-0812">Transmembrane</keyword>
<dbReference type="Proteomes" id="UP000179243">
    <property type="component" value="Unassembled WGS sequence"/>
</dbReference>
<dbReference type="SMART" id="SM00065">
    <property type="entry name" value="GAF"/>
    <property type="match status" value="1"/>
</dbReference>
<dbReference type="Pfam" id="PF13185">
    <property type="entry name" value="GAF_2"/>
    <property type="match status" value="1"/>
</dbReference>
<comment type="caution">
    <text evidence="3">The sequence shown here is derived from an EMBL/GenBank/DDBJ whole genome shotgun (WGS) entry which is preliminary data.</text>
</comment>
<protein>
    <recommendedName>
        <fullName evidence="2">GAF domain-containing protein</fullName>
    </recommendedName>
</protein>